<protein>
    <submittedName>
        <fullName evidence="2">Uncharacterized protein</fullName>
    </submittedName>
</protein>
<accession>A0A1I6WAC7</accession>
<gene>
    <name evidence="2" type="ORF">SAMN05444716_11612</name>
</gene>
<dbReference type="Proteomes" id="UP000198873">
    <property type="component" value="Unassembled WGS sequence"/>
</dbReference>
<name>A0A1I6WAC7_9ACTN</name>
<dbReference type="RefSeq" id="WP_093844498.1">
    <property type="nucleotide sequence ID" value="NZ_FPAB01000016.1"/>
</dbReference>
<dbReference type="AlphaFoldDB" id="A0A1I6WAC7"/>
<sequence length="101" mass="11665">MTRPLTSDEKSRNNRKSWYRGEEKKARETRGEVGAMEFWLRITRSRIVKETRAGRSDVVPGFGLVVRLFLAAMEQRAAGDGRLWADLMHNAQAVLEQHKHD</sequence>
<reference evidence="3" key="1">
    <citation type="submission" date="2016-10" db="EMBL/GenBank/DDBJ databases">
        <authorList>
            <person name="Varghese N."/>
            <person name="Submissions S."/>
        </authorList>
    </citation>
    <scope>NUCLEOTIDE SEQUENCE [LARGE SCALE GENOMIC DNA]</scope>
    <source>
        <strain evidence="3">CGMCC 4.7047</strain>
    </source>
</reference>
<evidence type="ECO:0000313" key="3">
    <source>
        <dbReference type="Proteomes" id="UP000198873"/>
    </source>
</evidence>
<organism evidence="2 3">
    <name type="scientific">Streptomyces harbinensis</name>
    <dbReference type="NCBI Taxonomy" id="1176198"/>
    <lineage>
        <taxon>Bacteria</taxon>
        <taxon>Bacillati</taxon>
        <taxon>Actinomycetota</taxon>
        <taxon>Actinomycetes</taxon>
        <taxon>Kitasatosporales</taxon>
        <taxon>Streptomycetaceae</taxon>
        <taxon>Streptomyces</taxon>
    </lineage>
</organism>
<keyword evidence="3" id="KW-1185">Reference proteome</keyword>
<evidence type="ECO:0000256" key="1">
    <source>
        <dbReference type="SAM" id="MobiDB-lite"/>
    </source>
</evidence>
<dbReference type="EMBL" id="FPAB01000016">
    <property type="protein sequence ID" value="SFT22949.1"/>
    <property type="molecule type" value="Genomic_DNA"/>
</dbReference>
<proteinExistence type="predicted"/>
<dbReference type="STRING" id="1176198.SAMN05444716_11612"/>
<feature type="compositionally biased region" description="Basic and acidic residues" evidence="1">
    <location>
        <begin position="1"/>
        <end position="12"/>
    </location>
</feature>
<evidence type="ECO:0000313" key="2">
    <source>
        <dbReference type="EMBL" id="SFT22949.1"/>
    </source>
</evidence>
<feature type="region of interest" description="Disordered" evidence="1">
    <location>
        <begin position="1"/>
        <end position="27"/>
    </location>
</feature>